<evidence type="ECO:0000313" key="16">
    <source>
        <dbReference type="Proteomes" id="UP000296733"/>
    </source>
</evidence>
<evidence type="ECO:0000256" key="4">
    <source>
        <dbReference type="ARBA" id="ARBA00022532"/>
    </source>
</evidence>
<protein>
    <recommendedName>
        <fullName evidence="3">malate dehydrogenase</fullName>
        <ecNumber evidence="3">1.1.1.37</ecNumber>
    </recommendedName>
</protein>
<evidence type="ECO:0000256" key="10">
    <source>
        <dbReference type="RuleBase" id="RU003369"/>
    </source>
</evidence>
<feature type="domain" description="Lactate/malate dehydrogenase C-terminal" evidence="12">
    <location>
        <begin position="164"/>
        <end position="318"/>
    </location>
</feature>
<dbReference type="InterPro" id="IPR036291">
    <property type="entry name" value="NAD(P)-bd_dom_sf"/>
</dbReference>
<dbReference type="GO" id="GO:0006099">
    <property type="term" value="P:tricarboxylic acid cycle"/>
    <property type="evidence" value="ECO:0007669"/>
    <property type="project" value="UniProtKB-KW"/>
</dbReference>
<feature type="binding site" evidence="9">
    <location>
        <begin position="7"/>
        <end position="13"/>
    </location>
    <ligand>
        <name>NAD(+)</name>
        <dbReference type="ChEBI" id="CHEBI:57540"/>
    </ligand>
</feature>
<dbReference type="PANTHER" id="PTHR43128">
    <property type="entry name" value="L-2-HYDROXYCARBOXYLATE DEHYDROGENASE (NAD(P)(+))"/>
    <property type="match status" value="1"/>
</dbReference>
<gene>
    <name evidence="13" type="ORF">DV707_14000</name>
    <name evidence="14" type="ORF">SAMN04488133_3622</name>
</gene>
<dbReference type="EMBL" id="FNVN01000008">
    <property type="protein sequence ID" value="SEG74727.1"/>
    <property type="molecule type" value="Genomic_DNA"/>
</dbReference>
<feature type="active site" description="Proton acceptor" evidence="8">
    <location>
        <position position="190"/>
    </location>
</feature>
<dbReference type="PRINTS" id="PR00086">
    <property type="entry name" value="LLDHDRGNASE"/>
</dbReference>
<evidence type="ECO:0000256" key="2">
    <source>
        <dbReference type="ARBA" id="ARBA00008104"/>
    </source>
</evidence>
<organism evidence="14 15">
    <name type="scientific">Halobellus limi</name>
    <dbReference type="NCBI Taxonomy" id="699433"/>
    <lineage>
        <taxon>Archaea</taxon>
        <taxon>Methanobacteriati</taxon>
        <taxon>Methanobacteriota</taxon>
        <taxon>Stenosarchaea group</taxon>
        <taxon>Halobacteria</taxon>
        <taxon>Halobacteriales</taxon>
        <taxon>Haloferacaceae</taxon>
        <taxon>Halobellus</taxon>
    </lineage>
</organism>
<dbReference type="GeneID" id="39859229"/>
<dbReference type="Proteomes" id="UP000236740">
    <property type="component" value="Unassembled WGS sequence"/>
</dbReference>
<evidence type="ECO:0000256" key="1">
    <source>
        <dbReference type="ARBA" id="ARBA00003966"/>
    </source>
</evidence>
<dbReference type="RefSeq" id="WP_103993147.1">
    <property type="nucleotide sequence ID" value="NZ_CP031311.1"/>
</dbReference>
<dbReference type="Proteomes" id="UP000296733">
    <property type="component" value="Chromosome"/>
</dbReference>
<evidence type="ECO:0000256" key="5">
    <source>
        <dbReference type="ARBA" id="ARBA00023002"/>
    </source>
</evidence>
<feature type="binding site" evidence="9">
    <location>
        <position position="112"/>
    </location>
    <ligand>
        <name>NAD(+)</name>
        <dbReference type="ChEBI" id="CHEBI:57540"/>
    </ligand>
</feature>
<dbReference type="EC" id="1.1.1.37" evidence="3"/>
<reference evidence="13 16" key="2">
    <citation type="journal article" date="2019" name="Nat. Commun.">
        <title>A new type of DNA phosphorothioation-based antiviral system in archaea.</title>
        <authorList>
            <person name="Xiong L."/>
            <person name="Liu S."/>
            <person name="Chen S."/>
            <person name="Xiao Y."/>
            <person name="Zhu B."/>
            <person name="Gao Y."/>
            <person name="Zhang Y."/>
            <person name="Chen B."/>
            <person name="Luo J."/>
            <person name="Deng Z."/>
            <person name="Chen X."/>
            <person name="Wang L."/>
            <person name="Chen S."/>
        </authorList>
    </citation>
    <scope>NUCLEOTIDE SEQUENCE [LARGE SCALE GENOMIC DNA]</scope>
    <source>
        <strain evidence="13 16">CGMCC 1.10331</strain>
    </source>
</reference>
<keyword evidence="4" id="KW-0816">Tricarboxylic acid cycle</keyword>
<dbReference type="Gene3D" id="3.90.110.10">
    <property type="entry name" value="Lactate dehydrogenase/glycoside hydrolase, family 4, C-terminal"/>
    <property type="match status" value="1"/>
</dbReference>
<accession>A0A1H6CPK1</accession>
<sequence length="323" mass="34704">MHVGIIGGASTIGSTLAYGLVCDDPHNSVTLFEAALDAAWGHATDLRHASYHLAGGPRSAAEAAPGEVTYAPTEDIGEYDLDAVVVTARVPPSADDTQRGSRGARTRELDANLPLIDGIADSLDAIDPVPTVVVTNPVDRIVYRLWSRLGWPRSKVMGFSLAETARVADAIARRHGVHPTRVSCPTMGEHGERVVPVFSRATVAGEAVPFTPAERDEIVDEVLEIPFEIAEKRGIADSSRWVSGAGLLRVLRGLSSPGATDPLCLSVPLDGEYGFTDACLSVPVTLAEGGIDRTIEWDLDEWESARLREAYDAVREDVRRFED</sequence>
<comment type="similarity">
    <text evidence="2 10">Belongs to the LDH/MDH superfamily.</text>
</comment>
<feature type="binding site" evidence="9">
    <location>
        <begin position="134"/>
        <end position="136"/>
    </location>
    <ligand>
        <name>NAD(+)</name>
        <dbReference type="ChEBI" id="CHEBI:57540"/>
    </ligand>
</feature>
<dbReference type="Pfam" id="PF00056">
    <property type="entry name" value="Ldh_1_N"/>
    <property type="match status" value="1"/>
</dbReference>
<dbReference type="Gene3D" id="3.40.50.720">
    <property type="entry name" value="NAD(P)-binding Rossmann-like Domain"/>
    <property type="match status" value="1"/>
</dbReference>
<dbReference type="Pfam" id="PF02866">
    <property type="entry name" value="Ldh_1_C"/>
    <property type="match status" value="1"/>
</dbReference>
<dbReference type="EMBL" id="CP031311">
    <property type="protein sequence ID" value="QCC48681.1"/>
    <property type="molecule type" value="Genomic_DNA"/>
</dbReference>
<dbReference type="OrthoDB" id="2596at2157"/>
<evidence type="ECO:0000313" key="15">
    <source>
        <dbReference type="Proteomes" id="UP000236740"/>
    </source>
</evidence>
<dbReference type="PIRSF" id="PIRSF000102">
    <property type="entry name" value="Lac_mal_DH"/>
    <property type="match status" value="1"/>
</dbReference>
<evidence type="ECO:0000256" key="9">
    <source>
        <dbReference type="PIRSR" id="PIRSR000102-3"/>
    </source>
</evidence>
<dbReference type="GO" id="GO:0030060">
    <property type="term" value="F:L-malate dehydrogenase (NAD+) activity"/>
    <property type="evidence" value="ECO:0007669"/>
    <property type="project" value="UniProtKB-EC"/>
</dbReference>
<evidence type="ECO:0000259" key="11">
    <source>
        <dbReference type="Pfam" id="PF00056"/>
    </source>
</evidence>
<comment type="function">
    <text evidence="1">Catalyzes the reversible oxidation of malate to oxaloacetate.</text>
</comment>
<dbReference type="SUPFAM" id="SSF51735">
    <property type="entry name" value="NAD(P)-binding Rossmann-fold domains"/>
    <property type="match status" value="1"/>
</dbReference>
<dbReference type="InterPro" id="IPR015955">
    <property type="entry name" value="Lactate_DH/Glyco_Ohase_4_C"/>
</dbReference>
<keyword evidence="15" id="KW-1185">Reference proteome</keyword>
<evidence type="ECO:0000313" key="14">
    <source>
        <dbReference type="EMBL" id="SEG74727.1"/>
    </source>
</evidence>
<reference evidence="14 15" key="1">
    <citation type="submission" date="2016-10" db="EMBL/GenBank/DDBJ databases">
        <authorList>
            <person name="de Groot N.N."/>
        </authorList>
    </citation>
    <scope>NUCLEOTIDE SEQUENCE [LARGE SCALE GENOMIC DNA]</scope>
    <source>
        <strain evidence="14 15">CGMCC 1.10331</strain>
    </source>
</reference>
<evidence type="ECO:0000313" key="13">
    <source>
        <dbReference type="EMBL" id="QCC48681.1"/>
    </source>
</evidence>
<dbReference type="InterPro" id="IPR022383">
    <property type="entry name" value="Lactate/malate_DH_C"/>
</dbReference>
<keyword evidence="5 10" id="KW-0560">Oxidoreductase</keyword>
<dbReference type="GO" id="GO:0006089">
    <property type="term" value="P:lactate metabolic process"/>
    <property type="evidence" value="ECO:0007669"/>
    <property type="project" value="TreeGrafter"/>
</dbReference>
<feature type="domain" description="Lactate/malate dehydrogenase N-terminal" evidence="11">
    <location>
        <begin position="2"/>
        <end position="158"/>
    </location>
</feature>
<evidence type="ECO:0000256" key="7">
    <source>
        <dbReference type="ARBA" id="ARBA00048313"/>
    </source>
</evidence>
<name>A0A1H6CPK1_9EURY</name>
<comment type="catalytic activity">
    <reaction evidence="7">
        <text>(S)-malate + NAD(+) = oxaloacetate + NADH + H(+)</text>
        <dbReference type="Rhea" id="RHEA:21432"/>
        <dbReference type="ChEBI" id="CHEBI:15378"/>
        <dbReference type="ChEBI" id="CHEBI:15589"/>
        <dbReference type="ChEBI" id="CHEBI:16452"/>
        <dbReference type="ChEBI" id="CHEBI:57540"/>
        <dbReference type="ChEBI" id="CHEBI:57945"/>
        <dbReference type="EC" id="1.1.1.37"/>
    </reaction>
</comment>
<dbReference type="GO" id="GO:0004459">
    <property type="term" value="F:L-lactate dehydrogenase (NAD+) activity"/>
    <property type="evidence" value="ECO:0007669"/>
    <property type="project" value="TreeGrafter"/>
</dbReference>
<evidence type="ECO:0000259" key="12">
    <source>
        <dbReference type="Pfam" id="PF02866"/>
    </source>
</evidence>
<evidence type="ECO:0000256" key="8">
    <source>
        <dbReference type="PIRSR" id="PIRSR000102-1"/>
    </source>
</evidence>
<dbReference type="SUPFAM" id="SSF56327">
    <property type="entry name" value="LDH C-terminal domain-like"/>
    <property type="match status" value="1"/>
</dbReference>
<proteinExistence type="inferred from homology"/>
<dbReference type="PANTHER" id="PTHR43128:SF16">
    <property type="entry name" value="L-LACTATE DEHYDROGENASE"/>
    <property type="match status" value="1"/>
</dbReference>
<dbReference type="KEGG" id="hlm:DV707_14000"/>
<evidence type="ECO:0000256" key="6">
    <source>
        <dbReference type="ARBA" id="ARBA00023027"/>
    </source>
</evidence>
<keyword evidence="6 9" id="KW-0520">NAD</keyword>
<dbReference type="AlphaFoldDB" id="A0A1H6CPK1"/>
<dbReference type="InterPro" id="IPR001557">
    <property type="entry name" value="L-lactate/malate_DH"/>
</dbReference>
<dbReference type="InterPro" id="IPR001236">
    <property type="entry name" value="Lactate/malate_DH_N"/>
</dbReference>
<evidence type="ECO:0000256" key="3">
    <source>
        <dbReference type="ARBA" id="ARBA00012995"/>
    </source>
</evidence>